<dbReference type="GO" id="GO:0004932">
    <property type="term" value="F:mating-type factor pheromone receptor activity"/>
    <property type="evidence" value="ECO:0007669"/>
    <property type="project" value="InterPro"/>
</dbReference>
<organism evidence="12">
    <name type="scientific">Cyclocybe aegerita</name>
    <name type="common">Black poplar mushroom</name>
    <name type="synonym">Agrocybe aegerita</name>
    <dbReference type="NCBI Taxonomy" id="1973307"/>
    <lineage>
        <taxon>Eukaryota</taxon>
        <taxon>Fungi</taxon>
        <taxon>Dikarya</taxon>
        <taxon>Basidiomycota</taxon>
        <taxon>Agaricomycotina</taxon>
        <taxon>Agaricomycetes</taxon>
        <taxon>Agaricomycetidae</taxon>
        <taxon>Agaricales</taxon>
        <taxon>Agaricineae</taxon>
        <taxon>Bolbitiaceae</taxon>
        <taxon>Cyclocybe</taxon>
    </lineage>
</organism>
<reference evidence="12" key="1">
    <citation type="submission" date="2017-12" db="EMBL/GenBank/DDBJ databases">
        <title>b mating structure of Cyclocybe aegerita analysis.</title>
        <authorList>
            <person name="Weimin C."/>
        </authorList>
    </citation>
    <scope>NUCLEOTIDE SEQUENCE</scope>
    <source>
        <strain evidence="12">AC0007</strain>
    </source>
</reference>
<feature type="compositionally biased region" description="Pro residues" evidence="10">
    <location>
        <begin position="419"/>
        <end position="429"/>
    </location>
</feature>
<protein>
    <submittedName>
        <fullName evidence="12">Pheromone receptor</fullName>
    </submittedName>
</protein>
<dbReference type="PANTHER" id="PTHR28097:SF1">
    <property type="entry name" value="PHEROMONE A FACTOR RECEPTOR"/>
    <property type="match status" value="1"/>
</dbReference>
<evidence type="ECO:0000313" key="12">
    <source>
        <dbReference type="EMBL" id="AVI69663.1"/>
    </source>
</evidence>
<evidence type="ECO:0000256" key="4">
    <source>
        <dbReference type="ARBA" id="ARBA00022692"/>
    </source>
</evidence>
<feature type="region of interest" description="Disordered" evidence="10">
    <location>
        <begin position="419"/>
        <end position="444"/>
    </location>
</feature>
<keyword evidence="8 12" id="KW-0675">Receptor</keyword>
<evidence type="ECO:0000256" key="8">
    <source>
        <dbReference type="ARBA" id="ARBA00023170"/>
    </source>
</evidence>
<dbReference type="CDD" id="cd14966">
    <property type="entry name" value="7tmD_STE3"/>
    <property type="match status" value="1"/>
</dbReference>
<feature type="transmembrane region" description="Helical" evidence="11">
    <location>
        <begin position="206"/>
        <end position="227"/>
    </location>
</feature>
<feature type="compositionally biased region" description="Low complexity" evidence="10">
    <location>
        <begin position="357"/>
        <end position="373"/>
    </location>
</feature>
<dbReference type="InterPro" id="IPR001499">
    <property type="entry name" value="GPCR_STE3"/>
</dbReference>
<feature type="transmembrane region" description="Helical" evidence="11">
    <location>
        <begin position="66"/>
        <end position="89"/>
    </location>
</feature>
<evidence type="ECO:0000256" key="11">
    <source>
        <dbReference type="SAM" id="Phobius"/>
    </source>
</evidence>
<gene>
    <name evidence="12" type="primary">Asrcb1</name>
</gene>
<feature type="region of interest" description="Disordered" evidence="10">
    <location>
        <begin position="351"/>
        <end position="374"/>
    </location>
</feature>
<accession>A0A3Q8EK33</accession>
<evidence type="ECO:0000256" key="9">
    <source>
        <dbReference type="ARBA" id="ARBA00023224"/>
    </source>
</evidence>
<evidence type="ECO:0000256" key="1">
    <source>
        <dbReference type="ARBA" id="ARBA00004141"/>
    </source>
</evidence>
<dbReference type="PRINTS" id="PR00899">
    <property type="entry name" value="GPCRSTE3"/>
</dbReference>
<feature type="compositionally biased region" description="Low complexity" evidence="10">
    <location>
        <begin position="483"/>
        <end position="504"/>
    </location>
</feature>
<feature type="compositionally biased region" description="Pro residues" evidence="10">
    <location>
        <begin position="540"/>
        <end position="552"/>
    </location>
</feature>
<evidence type="ECO:0000256" key="10">
    <source>
        <dbReference type="SAM" id="MobiDB-lite"/>
    </source>
</evidence>
<feature type="transmembrane region" description="Helical" evidence="11">
    <location>
        <begin position="110"/>
        <end position="130"/>
    </location>
</feature>
<feature type="transmembrane region" description="Helical" evidence="11">
    <location>
        <begin position="6"/>
        <end position="22"/>
    </location>
</feature>
<evidence type="ECO:0000256" key="7">
    <source>
        <dbReference type="ARBA" id="ARBA00023136"/>
    </source>
</evidence>
<feature type="transmembrane region" description="Helical" evidence="11">
    <location>
        <begin position="260"/>
        <end position="279"/>
    </location>
</feature>
<comment type="similarity">
    <text evidence="2">Belongs to the G-protein coupled receptor 4 family.</text>
</comment>
<keyword evidence="5 11" id="KW-1133">Transmembrane helix</keyword>
<evidence type="ECO:0000256" key="2">
    <source>
        <dbReference type="ARBA" id="ARBA00011085"/>
    </source>
</evidence>
<keyword evidence="6" id="KW-0297">G-protein coupled receptor</keyword>
<proteinExistence type="inferred from homology"/>
<feature type="region of interest" description="Disordered" evidence="10">
    <location>
        <begin position="480"/>
        <end position="558"/>
    </location>
</feature>
<sequence length="652" mass="70293">MAVELSIVSFACAAILAVFLPVRRIRSSVPNLAILLWLGGCNVVHGINAVVWNGNAHTHVPVWCDIVTKLMLGANIALPGAFLCISRQLELVSSSRTISLDKKVIRNRTILDLTICYAIPILYMSLHVVAQDHRFDLVKNFGCSASIHPSTLSFLIVSIPPLLICILSLVLSGISIHHAHRNSSSRFVIHLESRSTMTPSIFVRRLAITMIMSGALALIGVFSFFSVPVFQPWVSWASVHASMGKIDVIKSSSDIKVVEMAWWSIFGLSVLYIILVLGLGEETRDLFKWVKDQATRKRELPKFTLPTYNAKTPQSPMVSRSPSLTKPQLRPLTVELKSGWDDMLNVKIQKQKKVSEKSASSACSSPTPSNSSVAEDDQAFMNSTLTYLGSPTAKTLGIASPVPAVISSPPRHAMELTIPPRPVSPPPMAPKAKPSIPQIQMPSPTSSNNVLYLASPKPINVDVPSSISSVFEASWPIPPASPTPSLSPSRRGNGSPSHSSPTGSHSRRRSPSPSHSPATESCYTDGPSSPAPSTTYINPRPAPPIPPSPSPAPSFGYPLGPSITPPYMRRRPFESSSISSMAEVAAIAGVRVPSPTGILPHTATRKGSNGSLRSVIMRPSIRSLKRSSSKERIGQGYGQADVIHMTVVQETV</sequence>
<keyword evidence="4 11" id="KW-0812">Transmembrane</keyword>
<keyword evidence="9" id="KW-0807">Transducer</keyword>
<dbReference type="GO" id="GO:0005886">
    <property type="term" value="C:plasma membrane"/>
    <property type="evidence" value="ECO:0007669"/>
    <property type="project" value="TreeGrafter"/>
</dbReference>
<dbReference type="PANTHER" id="PTHR28097">
    <property type="entry name" value="PHEROMONE A FACTOR RECEPTOR"/>
    <property type="match status" value="1"/>
</dbReference>
<keyword evidence="3" id="KW-0589">Pheromone response</keyword>
<dbReference type="EMBL" id="MG737349">
    <property type="protein sequence ID" value="AVI69663.1"/>
    <property type="molecule type" value="Genomic_DNA"/>
</dbReference>
<name>A0A3Q8EK33_CYCAE</name>
<evidence type="ECO:0000256" key="5">
    <source>
        <dbReference type="ARBA" id="ARBA00022989"/>
    </source>
</evidence>
<comment type="subcellular location">
    <subcellularLocation>
        <location evidence="1">Membrane</location>
        <topology evidence="1">Multi-pass membrane protein</topology>
    </subcellularLocation>
</comment>
<evidence type="ECO:0000256" key="6">
    <source>
        <dbReference type="ARBA" id="ARBA00023040"/>
    </source>
</evidence>
<dbReference type="AlphaFoldDB" id="A0A3Q8EK33"/>
<keyword evidence="7 11" id="KW-0472">Membrane</keyword>
<dbReference type="GO" id="GO:0000750">
    <property type="term" value="P:pheromone-dependent signal transduction involved in conjugation with cellular fusion"/>
    <property type="evidence" value="ECO:0007669"/>
    <property type="project" value="TreeGrafter"/>
</dbReference>
<feature type="transmembrane region" description="Helical" evidence="11">
    <location>
        <begin position="34"/>
        <end position="54"/>
    </location>
</feature>
<feature type="transmembrane region" description="Helical" evidence="11">
    <location>
        <begin position="150"/>
        <end position="176"/>
    </location>
</feature>
<evidence type="ECO:0000256" key="3">
    <source>
        <dbReference type="ARBA" id="ARBA00022507"/>
    </source>
</evidence>
<dbReference type="Pfam" id="PF02076">
    <property type="entry name" value="STE3"/>
    <property type="match status" value="1"/>
</dbReference>